<gene>
    <name evidence="2" type="ORF">IPF40_14075</name>
    <name evidence="3" type="ORF">IPP00_16835</name>
</gene>
<organism evidence="2 4">
    <name type="scientific">Candidatus Phosphoribacter hodrii</name>
    <dbReference type="NCBI Taxonomy" id="2953743"/>
    <lineage>
        <taxon>Bacteria</taxon>
        <taxon>Bacillati</taxon>
        <taxon>Actinomycetota</taxon>
        <taxon>Actinomycetes</taxon>
        <taxon>Micrococcales</taxon>
        <taxon>Dermatophilaceae</taxon>
        <taxon>Candidatus Phosphoribacter</taxon>
    </lineage>
</organism>
<dbReference type="GO" id="GO:0016887">
    <property type="term" value="F:ATP hydrolysis activity"/>
    <property type="evidence" value="ECO:0007669"/>
    <property type="project" value="InterPro"/>
</dbReference>
<dbReference type="Proteomes" id="UP000886632">
    <property type="component" value="Unassembled WGS sequence"/>
</dbReference>
<keyword evidence="2" id="KW-0418">Kinase</keyword>
<dbReference type="GO" id="GO:0016301">
    <property type="term" value="F:kinase activity"/>
    <property type="evidence" value="ECO:0007669"/>
    <property type="project" value="UniProtKB-KW"/>
</dbReference>
<evidence type="ECO:0000313" key="3">
    <source>
        <dbReference type="EMBL" id="MBL0005550.1"/>
    </source>
</evidence>
<keyword evidence="2" id="KW-0808">Transferase</keyword>
<proteinExistence type="predicted"/>
<evidence type="ECO:0000259" key="1">
    <source>
        <dbReference type="Pfam" id="PF00004"/>
    </source>
</evidence>
<accession>A0A935CEL2</accession>
<dbReference type="PANTHER" id="PTHR10285">
    <property type="entry name" value="URIDINE KINASE"/>
    <property type="match status" value="1"/>
</dbReference>
<reference evidence="2 4" key="1">
    <citation type="submission" date="2020-10" db="EMBL/GenBank/DDBJ databases">
        <title>Connecting structure to function with the recovery of over 1000 high-quality activated sludge metagenome-assembled genomes encoding full-length rRNA genes using long-read sequencing.</title>
        <authorList>
            <person name="Singleton C.M."/>
            <person name="Petriglieri F."/>
            <person name="Kristensen J.M."/>
            <person name="Kirkegaard R.H."/>
            <person name="Michaelsen T.Y."/>
            <person name="Andersen M.H."/>
            <person name="Karst S.M."/>
            <person name="Dueholm M.S."/>
            <person name="Nielsen P.H."/>
            <person name="Albertsen M."/>
        </authorList>
    </citation>
    <scope>NUCLEOTIDE SEQUENCE [LARGE SCALE GENOMIC DNA]</scope>
    <source>
        <strain evidence="2">AalE_18-Q3-R2-46_BAT3C.188</strain>
        <strain evidence="3">Ribe_18-Q3-R11-54_MAXAC.001</strain>
    </source>
</reference>
<protein>
    <submittedName>
        <fullName evidence="2">Nucleoside/nucleotide kinase family protein</fullName>
    </submittedName>
</protein>
<dbReference type="Proteomes" id="UP000718281">
    <property type="component" value="Unassembled WGS sequence"/>
</dbReference>
<evidence type="ECO:0000313" key="2">
    <source>
        <dbReference type="EMBL" id="MBK6302103.1"/>
    </source>
</evidence>
<dbReference type="GO" id="GO:0005524">
    <property type="term" value="F:ATP binding"/>
    <property type="evidence" value="ECO:0007669"/>
    <property type="project" value="InterPro"/>
</dbReference>
<evidence type="ECO:0000313" key="4">
    <source>
        <dbReference type="Proteomes" id="UP000718281"/>
    </source>
</evidence>
<dbReference type="Pfam" id="PF00004">
    <property type="entry name" value="AAA"/>
    <property type="match status" value="1"/>
</dbReference>
<dbReference type="InterPro" id="IPR027417">
    <property type="entry name" value="P-loop_NTPase"/>
</dbReference>
<dbReference type="SUPFAM" id="SSF52540">
    <property type="entry name" value="P-loop containing nucleoside triphosphate hydrolases"/>
    <property type="match status" value="1"/>
</dbReference>
<sequence length="191" mass="20710">MAPGRRVVLGIVGPPGVGKSTLAQALVREVGERAAYLPMDGFHLPQARLRALGTRDRMGAPETFDAAGYADLVDAVVASPGMPLTAPGFDRTVEEPVADGVRIDASARLVVTEGNYLLLPGGDWERARVRMAAVWQLRLADETRRERLLARHIAFGKSPAEALEWMTRVDEPNARLVQSYAARADLIIDVT</sequence>
<dbReference type="EMBL" id="JADIXZ010000007">
    <property type="protein sequence ID" value="MBK6302103.1"/>
    <property type="molecule type" value="Genomic_DNA"/>
</dbReference>
<comment type="caution">
    <text evidence="2">The sequence shown here is derived from an EMBL/GenBank/DDBJ whole genome shotgun (WGS) entry which is preliminary data.</text>
</comment>
<name>A0A935CEL2_9MICO</name>
<dbReference type="NCBIfam" id="NF006743">
    <property type="entry name" value="PRK09270.1-2"/>
    <property type="match status" value="1"/>
</dbReference>
<dbReference type="Gene3D" id="3.40.50.300">
    <property type="entry name" value="P-loop containing nucleotide triphosphate hydrolases"/>
    <property type="match status" value="2"/>
</dbReference>
<feature type="domain" description="ATPase AAA-type core" evidence="1">
    <location>
        <begin position="11"/>
        <end position="40"/>
    </location>
</feature>
<dbReference type="AlphaFoldDB" id="A0A935CEL2"/>
<dbReference type="EMBL" id="JADKGK010000027">
    <property type="protein sequence ID" value="MBL0005550.1"/>
    <property type="molecule type" value="Genomic_DNA"/>
</dbReference>
<dbReference type="InterPro" id="IPR003959">
    <property type="entry name" value="ATPase_AAA_core"/>
</dbReference>